<dbReference type="Proteomes" id="UP001152519">
    <property type="component" value="Unassembled WGS sequence"/>
</dbReference>
<reference evidence="2" key="1">
    <citation type="submission" date="2021-05" db="EMBL/GenBank/DDBJ databases">
        <authorList>
            <person name="Arsene-Ploetze F."/>
        </authorList>
    </citation>
    <scope>NUCLEOTIDE SEQUENCE</scope>
    <source>
        <strain evidence="2">DSM 42138</strain>
    </source>
</reference>
<dbReference type="EMBL" id="CAJSLV010000092">
    <property type="protein sequence ID" value="CAG6397841.1"/>
    <property type="molecule type" value="Genomic_DNA"/>
</dbReference>
<comment type="caution">
    <text evidence="2">The sequence shown here is derived from an EMBL/GenBank/DDBJ whole genome shotgun (WGS) entry which is preliminary data.</text>
</comment>
<sequence>MARGVHRVLPGRMNLRLPAAQTSTDRRPATGLRSRDVLEAV</sequence>
<evidence type="ECO:0000256" key="1">
    <source>
        <dbReference type="SAM" id="MobiDB-lite"/>
    </source>
</evidence>
<name>A0A9W4GUS8_9ACTN</name>
<feature type="compositionally biased region" description="Basic and acidic residues" evidence="1">
    <location>
        <begin position="24"/>
        <end position="41"/>
    </location>
</feature>
<feature type="region of interest" description="Disordered" evidence="1">
    <location>
        <begin position="1"/>
        <end position="41"/>
    </location>
</feature>
<organism evidence="2 3">
    <name type="scientific">Actinacidiphila cocklensis</name>
    <dbReference type="NCBI Taxonomy" id="887465"/>
    <lineage>
        <taxon>Bacteria</taxon>
        <taxon>Bacillati</taxon>
        <taxon>Actinomycetota</taxon>
        <taxon>Actinomycetes</taxon>
        <taxon>Kitasatosporales</taxon>
        <taxon>Streptomycetaceae</taxon>
        <taxon>Actinacidiphila</taxon>
    </lineage>
</organism>
<proteinExistence type="predicted"/>
<protein>
    <submittedName>
        <fullName evidence="2">Uncharacterized protein</fullName>
    </submittedName>
</protein>
<evidence type="ECO:0000313" key="3">
    <source>
        <dbReference type="Proteomes" id="UP001152519"/>
    </source>
</evidence>
<gene>
    <name evidence="2" type="ORF">SCOCK_60174</name>
</gene>
<keyword evidence="3" id="KW-1185">Reference proteome</keyword>
<accession>A0A9W4GUS8</accession>
<evidence type="ECO:0000313" key="2">
    <source>
        <dbReference type="EMBL" id="CAG6397841.1"/>
    </source>
</evidence>
<dbReference type="AlphaFoldDB" id="A0A9W4GUS8"/>